<keyword evidence="1" id="KW-0472">Membrane</keyword>
<dbReference type="Proteomes" id="UP000317243">
    <property type="component" value="Unassembled WGS sequence"/>
</dbReference>
<gene>
    <name evidence="2" type="ORF">KOR42_24940</name>
</gene>
<dbReference type="EMBL" id="SIHI01000001">
    <property type="protein sequence ID" value="TWT59105.1"/>
    <property type="molecule type" value="Genomic_DNA"/>
</dbReference>
<name>A0A5C5XAA1_9PLAN</name>
<organism evidence="2 3">
    <name type="scientific">Thalassoglobus neptunius</name>
    <dbReference type="NCBI Taxonomy" id="1938619"/>
    <lineage>
        <taxon>Bacteria</taxon>
        <taxon>Pseudomonadati</taxon>
        <taxon>Planctomycetota</taxon>
        <taxon>Planctomycetia</taxon>
        <taxon>Planctomycetales</taxon>
        <taxon>Planctomycetaceae</taxon>
        <taxon>Thalassoglobus</taxon>
    </lineage>
</organism>
<comment type="caution">
    <text evidence="2">The sequence shown here is derived from an EMBL/GenBank/DDBJ whole genome shotgun (WGS) entry which is preliminary data.</text>
</comment>
<evidence type="ECO:0000313" key="3">
    <source>
        <dbReference type="Proteomes" id="UP000317243"/>
    </source>
</evidence>
<accession>A0A5C5XAA1</accession>
<keyword evidence="1" id="KW-0812">Transmembrane</keyword>
<sequence length="141" mass="15633">MLLKRLRLPLAVITCVIVIALIAITQFLSARERAGNELALAASLIPMETPLDDVTQHIGSPPDHHSLARGVLLNGVTFLDEQNELAQRHGDAEEYEISVWKRGTATAVVYSQDGRIKGHSLQLSQLTSRPAWLRVFLSWMP</sequence>
<keyword evidence="1" id="KW-1133">Transmembrane helix</keyword>
<dbReference type="RefSeq" id="WP_146509882.1">
    <property type="nucleotide sequence ID" value="NZ_SIHI01000001.1"/>
</dbReference>
<feature type="transmembrane region" description="Helical" evidence="1">
    <location>
        <begin position="6"/>
        <end position="28"/>
    </location>
</feature>
<protein>
    <submittedName>
        <fullName evidence="2">Uncharacterized protein</fullName>
    </submittedName>
</protein>
<keyword evidence="3" id="KW-1185">Reference proteome</keyword>
<dbReference type="AlphaFoldDB" id="A0A5C5XAA1"/>
<reference evidence="2 3" key="1">
    <citation type="submission" date="2019-02" db="EMBL/GenBank/DDBJ databases">
        <title>Deep-cultivation of Planctomycetes and their phenomic and genomic characterization uncovers novel biology.</title>
        <authorList>
            <person name="Wiegand S."/>
            <person name="Jogler M."/>
            <person name="Boedeker C."/>
            <person name="Pinto D."/>
            <person name="Vollmers J."/>
            <person name="Rivas-Marin E."/>
            <person name="Kohn T."/>
            <person name="Peeters S.H."/>
            <person name="Heuer A."/>
            <person name="Rast P."/>
            <person name="Oberbeckmann S."/>
            <person name="Bunk B."/>
            <person name="Jeske O."/>
            <person name="Meyerdierks A."/>
            <person name="Storesund J.E."/>
            <person name="Kallscheuer N."/>
            <person name="Luecker S."/>
            <person name="Lage O.M."/>
            <person name="Pohl T."/>
            <person name="Merkel B.J."/>
            <person name="Hornburger P."/>
            <person name="Mueller R.-W."/>
            <person name="Bruemmer F."/>
            <person name="Labrenz M."/>
            <person name="Spormann A.M."/>
            <person name="Op Den Camp H."/>
            <person name="Overmann J."/>
            <person name="Amann R."/>
            <person name="Jetten M.S.M."/>
            <person name="Mascher T."/>
            <person name="Medema M.H."/>
            <person name="Devos D.P."/>
            <person name="Kaster A.-K."/>
            <person name="Ovreas L."/>
            <person name="Rohde M."/>
            <person name="Galperin M.Y."/>
            <person name="Jogler C."/>
        </authorList>
    </citation>
    <scope>NUCLEOTIDE SEQUENCE [LARGE SCALE GENOMIC DNA]</scope>
    <source>
        <strain evidence="2 3">KOR42</strain>
    </source>
</reference>
<proteinExistence type="predicted"/>
<evidence type="ECO:0000256" key="1">
    <source>
        <dbReference type="SAM" id="Phobius"/>
    </source>
</evidence>
<evidence type="ECO:0000313" key="2">
    <source>
        <dbReference type="EMBL" id="TWT59105.1"/>
    </source>
</evidence>